<name>A0ACC0VRA5_9STRA</name>
<dbReference type="Proteomes" id="UP001163321">
    <property type="component" value="Chromosome 8"/>
</dbReference>
<sequence>MMDRVNARIDVGEVEAMKRKFRNEELLTRIGNASLHTIAIGQHDGRSENVLWHQLFSLTSNAMEYSYRRVTDQKEQIREARNEFLKNIAHGLESYPFSIRWEGWTDVPRKYEMNTKTVSPRLLHV</sequence>
<evidence type="ECO:0000313" key="2">
    <source>
        <dbReference type="Proteomes" id="UP001163321"/>
    </source>
</evidence>
<gene>
    <name evidence="1" type="ORF">PsorP6_003202</name>
</gene>
<comment type="caution">
    <text evidence="1">The sequence shown here is derived from an EMBL/GenBank/DDBJ whole genome shotgun (WGS) entry which is preliminary data.</text>
</comment>
<accession>A0ACC0VRA5</accession>
<keyword evidence="2" id="KW-1185">Reference proteome</keyword>
<organism evidence="1 2">
    <name type="scientific">Peronosclerospora sorghi</name>
    <dbReference type="NCBI Taxonomy" id="230839"/>
    <lineage>
        <taxon>Eukaryota</taxon>
        <taxon>Sar</taxon>
        <taxon>Stramenopiles</taxon>
        <taxon>Oomycota</taxon>
        <taxon>Peronosporomycetes</taxon>
        <taxon>Peronosporales</taxon>
        <taxon>Peronosporaceae</taxon>
        <taxon>Peronosclerospora</taxon>
    </lineage>
</organism>
<evidence type="ECO:0000313" key="1">
    <source>
        <dbReference type="EMBL" id="KAI9908480.1"/>
    </source>
</evidence>
<protein>
    <submittedName>
        <fullName evidence="1">Uncharacterized protein</fullName>
    </submittedName>
</protein>
<proteinExistence type="predicted"/>
<reference evidence="1 2" key="1">
    <citation type="journal article" date="2022" name="bioRxiv">
        <title>The genome of the oomycete Peronosclerospora sorghi, a cosmopolitan pathogen of maize and sorghum, is inflated with dispersed pseudogenes.</title>
        <authorList>
            <person name="Fletcher K."/>
            <person name="Martin F."/>
            <person name="Isakeit T."/>
            <person name="Cavanaugh K."/>
            <person name="Magill C."/>
            <person name="Michelmore R."/>
        </authorList>
    </citation>
    <scope>NUCLEOTIDE SEQUENCE [LARGE SCALE GENOMIC DNA]</scope>
    <source>
        <strain evidence="1">P6</strain>
    </source>
</reference>
<dbReference type="EMBL" id="CM047587">
    <property type="protein sequence ID" value="KAI9908480.1"/>
    <property type="molecule type" value="Genomic_DNA"/>
</dbReference>